<sequence>MSSHRNPRPSNFSFPFPPPSSSPPPSPPPPPKSPTKQLNRSHSASSLNKPTRRSTTASNLAEKRKGSGPPQIITRPKTSHGTHRTSAPKLIFPQSPVMSINELVPRTPMSQTSASLTPLRPTNDEADLKKVISELNIWLESIKFLEQKQREEKNKIITPSSHVIEESQGPERDKSRRRLFQAVGIGKGNHKTRSDLPLGELEDSTIKLECEIVKRETIASLIEVLEFLHNKNATYHIAHLVISAYEFKLVLAMKEVYIKNRLSQLRASHGTSKDMGKEEKYLRQKAPKVQKEIRSINEEISKLKGKSEPEAAAIEFVGLLMKLLKIKNFSSVRGHIEWFNSRVIPVRKDYKKYTAL</sequence>
<dbReference type="AlphaFoldDB" id="A0A286UD93"/>
<feature type="region of interest" description="Disordered" evidence="1">
    <location>
        <begin position="1"/>
        <end position="93"/>
    </location>
</feature>
<feature type="compositionally biased region" description="Pro residues" evidence="1">
    <location>
        <begin position="15"/>
        <end position="33"/>
    </location>
</feature>
<organism evidence="2 3">
    <name type="scientific">Pyrrhoderma noxium</name>
    <dbReference type="NCBI Taxonomy" id="2282107"/>
    <lineage>
        <taxon>Eukaryota</taxon>
        <taxon>Fungi</taxon>
        <taxon>Dikarya</taxon>
        <taxon>Basidiomycota</taxon>
        <taxon>Agaricomycotina</taxon>
        <taxon>Agaricomycetes</taxon>
        <taxon>Hymenochaetales</taxon>
        <taxon>Hymenochaetaceae</taxon>
        <taxon>Pyrrhoderma</taxon>
    </lineage>
</organism>
<proteinExistence type="predicted"/>
<comment type="caution">
    <text evidence="2">The sequence shown here is derived from an EMBL/GenBank/DDBJ whole genome shotgun (WGS) entry which is preliminary data.</text>
</comment>
<evidence type="ECO:0000313" key="2">
    <source>
        <dbReference type="EMBL" id="PAV17553.1"/>
    </source>
</evidence>
<dbReference type="EMBL" id="NBII01000007">
    <property type="protein sequence ID" value="PAV17553.1"/>
    <property type="molecule type" value="Genomic_DNA"/>
</dbReference>
<protein>
    <submittedName>
        <fullName evidence="2">Uncharacterized protein</fullName>
    </submittedName>
</protein>
<name>A0A286UD93_9AGAM</name>
<accession>A0A286UD93</accession>
<evidence type="ECO:0000313" key="3">
    <source>
        <dbReference type="Proteomes" id="UP000217199"/>
    </source>
</evidence>
<dbReference type="Proteomes" id="UP000217199">
    <property type="component" value="Unassembled WGS sequence"/>
</dbReference>
<reference evidence="2 3" key="1">
    <citation type="journal article" date="2017" name="Mol. Ecol.">
        <title>Comparative and population genomic landscape of Phellinus noxius: A hypervariable fungus causing root rot in trees.</title>
        <authorList>
            <person name="Chung C.L."/>
            <person name="Lee T.J."/>
            <person name="Akiba M."/>
            <person name="Lee H.H."/>
            <person name="Kuo T.H."/>
            <person name="Liu D."/>
            <person name="Ke H.M."/>
            <person name="Yokoi T."/>
            <person name="Roa M.B."/>
            <person name="Lu M.J."/>
            <person name="Chang Y.Y."/>
            <person name="Ann P.J."/>
            <person name="Tsai J.N."/>
            <person name="Chen C.Y."/>
            <person name="Tzean S.S."/>
            <person name="Ota Y."/>
            <person name="Hattori T."/>
            <person name="Sahashi N."/>
            <person name="Liou R.F."/>
            <person name="Kikuchi T."/>
            <person name="Tsai I.J."/>
        </authorList>
    </citation>
    <scope>NUCLEOTIDE SEQUENCE [LARGE SCALE GENOMIC DNA]</scope>
    <source>
        <strain evidence="2 3">FFPRI411160</strain>
    </source>
</reference>
<feature type="compositionally biased region" description="Polar residues" evidence="1">
    <location>
        <begin position="35"/>
        <end position="59"/>
    </location>
</feature>
<gene>
    <name evidence="2" type="ORF">PNOK_0761800</name>
</gene>
<evidence type="ECO:0000256" key="1">
    <source>
        <dbReference type="SAM" id="MobiDB-lite"/>
    </source>
</evidence>
<dbReference type="InParanoid" id="A0A286UD93"/>
<keyword evidence="3" id="KW-1185">Reference proteome</keyword>